<dbReference type="InterPro" id="IPR016181">
    <property type="entry name" value="Acyl_CoA_acyltransferase"/>
</dbReference>
<dbReference type="PROSITE" id="PS51186">
    <property type="entry name" value="GNAT"/>
    <property type="match status" value="1"/>
</dbReference>
<sequence>MLIETERLVIREYREEDWESVHIYASNPEVTKYTLWGPNSVQETKEHVQTMLKSQQQKPRLTHEFAVTLKAGGIMIGGVGLHVEKTNGEIGYCFNPDYWGQGYAVESSKAMLELGFTQLGLHRIYATCRPQNAASERVMLKLGMRKEGHLREHTLGNKGYADSYLYSILEQDYNQN</sequence>
<protein>
    <submittedName>
        <fullName evidence="2">N-acetyltransferase</fullName>
    </submittedName>
</protein>
<dbReference type="SUPFAM" id="SSF55729">
    <property type="entry name" value="Acyl-CoA N-acyltransferases (Nat)"/>
    <property type="match status" value="1"/>
</dbReference>
<feature type="domain" description="N-acetyltransferase" evidence="1">
    <location>
        <begin position="8"/>
        <end position="171"/>
    </location>
</feature>
<dbReference type="RefSeq" id="WP_212977644.1">
    <property type="nucleotide sequence ID" value="NZ_AP025343.1"/>
</dbReference>
<dbReference type="EMBL" id="BORT01000004">
    <property type="protein sequence ID" value="GIO46671.1"/>
    <property type="molecule type" value="Genomic_DNA"/>
</dbReference>
<evidence type="ECO:0000313" key="3">
    <source>
        <dbReference type="Proteomes" id="UP000682811"/>
    </source>
</evidence>
<evidence type="ECO:0000259" key="1">
    <source>
        <dbReference type="PROSITE" id="PS51186"/>
    </source>
</evidence>
<evidence type="ECO:0000313" key="2">
    <source>
        <dbReference type="EMBL" id="GIO46671.1"/>
    </source>
</evidence>
<organism evidence="2 3">
    <name type="scientific">Paenibacillus azoreducens</name>
    <dbReference type="NCBI Taxonomy" id="116718"/>
    <lineage>
        <taxon>Bacteria</taxon>
        <taxon>Bacillati</taxon>
        <taxon>Bacillota</taxon>
        <taxon>Bacilli</taxon>
        <taxon>Bacillales</taxon>
        <taxon>Paenibacillaceae</taxon>
        <taxon>Paenibacillus</taxon>
    </lineage>
</organism>
<comment type="caution">
    <text evidence="2">The sequence shown here is derived from an EMBL/GenBank/DDBJ whole genome shotgun (WGS) entry which is preliminary data.</text>
</comment>
<dbReference type="GO" id="GO:0016747">
    <property type="term" value="F:acyltransferase activity, transferring groups other than amino-acyl groups"/>
    <property type="evidence" value="ECO:0007669"/>
    <property type="project" value="InterPro"/>
</dbReference>
<dbReference type="InterPro" id="IPR000182">
    <property type="entry name" value="GNAT_dom"/>
</dbReference>
<dbReference type="PANTHER" id="PTHR43792">
    <property type="entry name" value="GNAT FAMILY, PUTATIVE (AFU_ORTHOLOGUE AFUA_3G00765)-RELATED-RELATED"/>
    <property type="match status" value="1"/>
</dbReference>
<accession>A0A919Y817</accession>
<gene>
    <name evidence="2" type="ORF">J34TS1_14360</name>
</gene>
<dbReference type="Proteomes" id="UP000682811">
    <property type="component" value="Unassembled WGS sequence"/>
</dbReference>
<dbReference type="InterPro" id="IPR051531">
    <property type="entry name" value="N-acetyltransferase"/>
</dbReference>
<name>A0A919Y817_9BACL</name>
<dbReference type="AlphaFoldDB" id="A0A919Y817"/>
<keyword evidence="3" id="KW-1185">Reference proteome</keyword>
<dbReference type="Pfam" id="PF13302">
    <property type="entry name" value="Acetyltransf_3"/>
    <property type="match status" value="1"/>
</dbReference>
<reference evidence="2 3" key="1">
    <citation type="submission" date="2021-03" db="EMBL/GenBank/DDBJ databases">
        <title>Antimicrobial resistance genes in bacteria isolated from Japanese honey, and their potential for conferring macrolide and lincosamide resistance in the American foulbrood pathogen Paenibacillus larvae.</title>
        <authorList>
            <person name="Okamoto M."/>
            <person name="Kumagai M."/>
            <person name="Kanamori H."/>
            <person name="Takamatsu D."/>
        </authorList>
    </citation>
    <scope>NUCLEOTIDE SEQUENCE [LARGE SCALE GENOMIC DNA]</scope>
    <source>
        <strain evidence="2 3">J34TS1</strain>
    </source>
</reference>
<dbReference type="Gene3D" id="3.40.630.30">
    <property type="match status" value="1"/>
</dbReference>
<proteinExistence type="predicted"/>